<evidence type="ECO:0000256" key="1">
    <source>
        <dbReference type="ARBA" id="ARBA00011076"/>
    </source>
</evidence>
<feature type="binding site" evidence="7">
    <location>
        <position position="702"/>
    </location>
    <ligand>
        <name>substrate</name>
    </ligand>
</feature>
<comment type="catalytic activity">
    <reaction evidence="5 7">
        <text>L-glutamine + H2O = L-glutamate + NH4(+)</text>
        <dbReference type="Rhea" id="RHEA:15889"/>
        <dbReference type="ChEBI" id="CHEBI:15377"/>
        <dbReference type="ChEBI" id="CHEBI:28938"/>
        <dbReference type="ChEBI" id="CHEBI:29985"/>
        <dbReference type="ChEBI" id="CHEBI:58359"/>
        <dbReference type="EC" id="3.5.1.2"/>
    </reaction>
</comment>
<keyword evidence="4 7" id="KW-0378">Hydrolase</keyword>
<protein>
    <recommendedName>
        <fullName evidence="6 7">Glutaminase</fullName>
        <ecNumber evidence="3 7">3.5.1.2</ecNumber>
    </recommendedName>
</protein>
<keyword evidence="10" id="KW-1185">Reference proteome</keyword>
<evidence type="ECO:0000256" key="6">
    <source>
        <dbReference type="ARBA" id="ARBA00070405"/>
    </source>
</evidence>
<evidence type="ECO:0000313" key="10">
    <source>
        <dbReference type="Proteomes" id="UP000011189"/>
    </source>
</evidence>
<dbReference type="EMBL" id="AOFD01000058">
    <property type="protein sequence ID" value="ELT43226.1"/>
    <property type="molecule type" value="Genomic_DNA"/>
</dbReference>
<gene>
    <name evidence="7" type="primary">glsA</name>
    <name evidence="9" type="ORF">G205_19601</name>
</gene>
<dbReference type="Gene3D" id="3.40.710.10">
    <property type="entry name" value="DD-peptidase/beta-lactamase superfamily"/>
    <property type="match status" value="1"/>
</dbReference>
<keyword evidence="7" id="KW-0007">Acetylation</keyword>
<evidence type="ECO:0000313" key="9">
    <source>
        <dbReference type="EMBL" id="ELT43226.1"/>
    </source>
</evidence>
<dbReference type="Pfam" id="PF04960">
    <property type="entry name" value="Glutaminase"/>
    <property type="match status" value="1"/>
</dbReference>
<dbReference type="HAMAP" id="MF_00313">
    <property type="entry name" value="Glutaminase"/>
    <property type="match status" value="1"/>
</dbReference>
<name>L8TNH3_9MICC</name>
<reference evidence="10" key="1">
    <citation type="journal article" date="2013" name="Genome Announc.">
        <title>Draft Genome Sequence of the 2-Chloro-4-Nitrophenol-Degrading Bacterium Arthrobacter sp. Strain SJCon.</title>
        <authorList>
            <person name="Vikram S."/>
            <person name="Kumar S."/>
            <person name="Vaidya B."/>
            <person name="Pinnaka A.K."/>
            <person name="Raghava G.P."/>
        </authorList>
    </citation>
    <scope>NUCLEOTIDE SEQUENCE [LARGE SCALE GENOMIC DNA]</scope>
    <source>
        <strain evidence="10">SJCon</strain>
    </source>
</reference>
<accession>L8TNH3</accession>
<feature type="binding site" evidence="7">
    <location>
        <position position="733"/>
    </location>
    <ligand>
        <name>substrate</name>
    </ligand>
</feature>
<feature type="binding site" evidence="7">
    <location>
        <position position="801"/>
    </location>
    <ligand>
        <name>substrate</name>
    </ligand>
</feature>
<dbReference type="PANTHER" id="PTHR12544">
    <property type="entry name" value="GLUTAMINASE"/>
    <property type="match status" value="1"/>
</dbReference>
<dbReference type="SUPFAM" id="SSF56601">
    <property type="entry name" value="beta-lactamase/transpeptidase-like"/>
    <property type="match status" value="1"/>
</dbReference>
<dbReference type="AlphaFoldDB" id="L8TNH3"/>
<evidence type="ECO:0000256" key="2">
    <source>
        <dbReference type="ARBA" id="ARBA00011881"/>
    </source>
</evidence>
<comment type="subunit">
    <text evidence="2 7">Homotetramer.</text>
</comment>
<evidence type="ECO:0000256" key="8">
    <source>
        <dbReference type="SAM" id="MobiDB-lite"/>
    </source>
</evidence>
<dbReference type="NCBIfam" id="NF002133">
    <property type="entry name" value="PRK00971.1-2"/>
    <property type="match status" value="1"/>
</dbReference>
<comment type="caution">
    <text evidence="9">The sequence shown here is derived from an EMBL/GenBank/DDBJ whole genome shotgun (WGS) entry which is preliminary data.</text>
</comment>
<dbReference type="EC" id="3.5.1.2" evidence="3 7"/>
<feature type="region of interest" description="Disordered" evidence="8">
    <location>
        <begin position="479"/>
        <end position="530"/>
    </location>
</feature>
<feature type="compositionally biased region" description="Pro residues" evidence="8">
    <location>
        <begin position="504"/>
        <end position="517"/>
    </location>
</feature>
<dbReference type="FunFam" id="3.40.710.10:FF:000005">
    <property type="entry name" value="Glutaminase"/>
    <property type="match status" value="1"/>
</dbReference>
<evidence type="ECO:0000256" key="3">
    <source>
        <dbReference type="ARBA" id="ARBA00012918"/>
    </source>
</evidence>
<evidence type="ECO:0000256" key="7">
    <source>
        <dbReference type="HAMAP-Rule" id="MF_00313"/>
    </source>
</evidence>
<dbReference type="InterPro" id="IPR012338">
    <property type="entry name" value="Beta-lactam/transpept-like"/>
</dbReference>
<dbReference type="PATRIC" id="fig|683150.5.peg.3850"/>
<feature type="compositionally biased region" description="Basic and acidic residues" evidence="8">
    <location>
        <begin position="480"/>
        <end position="490"/>
    </location>
</feature>
<dbReference type="GO" id="GO:0006543">
    <property type="term" value="P:L-glutamine catabolic process"/>
    <property type="evidence" value="ECO:0007669"/>
    <property type="project" value="TreeGrafter"/>
</dbReference>
<dbReference type="Proteomes" id="UP000011189">
    <property type="component" value="Unassembled WGS sequence"/>
</dbReference>
<dbReference type="NCBIfam" id="TIGR03814">
    <property type="entry name" value="Gln_ase"/>
    <property type="match status" value="1"/>
</dbReference>
<dbReference type="GO" id="GO:0004359">
    <property type="term" value="F:glutaminase activity"/>
    <property type="evidence" value="ECO:0007669"/>
    <property type="project" value="UniProtKB-UniRule"/>
</dbReference>
<dbReference type="PANTHER" id="PTHR12544:SF29">
    <property type="entry name" value="GLUTAMINASE"/>
    <property type="match status" value="1"/>
</dbReference>
<evidence type="ECO:0000256" key="4">
    <source>
        <dbReference type="ARBA" id="ARBA00022801"/>
    </source>
</evidence>
<feature type="binding site" evidence="7">
    <location>
        <position position="709"/>
    </location>
    <ligand>
        <name>substrate</name>
    </ligand>
</feature>
<dbReference type="InterPro" id="IPR015868">
    <property type="entry name" value="Glutaminase"/>
</dbReference>
<evidence type="ECO:0000256" key="5">
    <source>
        <dbReference type="ARBA" id="ARBA00049534"/>
    </source>
</evidence>
<dbReference type="GO" id="GO:0006537">
    <property type="term" value="P:glutamate biosynthetic process"/>
    <property type="evidence" value="ECO:0007669"/>
    <property type="project" value="TreeGrafter"/>
</dbReference>
<sequence length="847" mass="90637">MAAVTVDDILSDLPLGSASLILRPAPDRSAIERLLILDADDGTADAAGAFVLLIGVRGRSALPALRRLLQNPPPVVAIKGNREDVAEAEELLHTAGAGLLLVDPGADWDRLLSIAKDRIQPRSYQSEVLTLLEEDLFAIAQTTARLTSSHVVIEDAANKVLAYSTVTNDIDELRKASILARRGPRKYELLLKDLGAYRELHRTRLPVRVPARPQDGLRERVAITLFAGDRIMGYIWLQETGEGFGPDVDNILTGSAARVSAELIRYRNQQSVHMREDRIVRLLSGPAEAAASAHSEKIPADRPAALVLLGMSAADSQADDAALKHGELANLASIHAAAYKASAVVGQFNGDTASSSPGCSPPPPSRGCAPWPRPLSGMRASTSALPPLPPSVPWSRICCPSIRPPASPKPCWPAWGVRTRVPLPRWTTSRRRSSSARRSAISRRPPSVTAAWRRCSSRMPSSPGPACVFRRVFRRRRVRQAHEPPQEHRLLPGQQGRAGHPPGLRQPPRFPCRPAPHPGVGGQPPRSARQEMTATLQAPPLGGLLDDIVGKHRPRREAGSVPGNIPFLAEIPFDRFGIAVATTSGEVFSSGDAHVPFSIQSISKVFTLAMALQGGKAGALWQRVLREPSGTSFNSLVQLEVEHGIPRNPFINAGALVVTDHLMEEAPDAATQLLRFVTEQAGNGPEDTLPGPFIDEAAAASELARSSRNLALAHFLKDFGNLRRPAEAVVESYVRQCSIMMSCVELATAGLFLARDGQGARGSVLSPSEAKRIGSIMLTCGMYDAAGEFAYRVGLPGKSGVGGGILVIVPGKCTICVWSPRLDAKGNSLAGTAALAELSDLTGWSVF</sequence>
<feature type="binding site" evidence="7">
    <location>
        <position position="601"/>
    </location>
    <ligand>
        <name>substrate</name>
    </ligand>
</feature>
<feature type="binding site" evidence="7">
    <location>
        <position position="783"/>
    </location>
    <ligand>
        <name>substrate</name>
    </ligand>
</feature>
<proteinExistence type="inferred from homology"/>
<organism evidence="9 10">
    <name type="scientific">Arthrobacter nitrophenolicus</name>
    <dbReference type="NCBI Taxonomy" id="683150"/>
    <lineage>
        <taxon>Bacteria</taxon>
        <taxon>Bacillati</taxon>
        <taxon>Actinomycetota</taxon>
        <taxon>Actinomycetes</taxon>
        <taxon>Micrococcales</taxon>
        <taxon>Micrococcaceae</taxon>
        <taxon>Arthrobacter</taxon>
    </lineage>
</organism>
<feature type="binding site" evidence="7">
    <location>
        <position position="652"/>
    </location>
    <ligand>
        <name>substrate</name>
    </ligand>
</feature>
<comment type="similarity">
    <text evidence="1 7">Belongs to the glutaminase family.</text>
</comment>